<proteinExistence type="predicted"/>
<feature type="transmembrane region" description="Helical" evidence="1">
    <location>
        <begin position="31"/>
        <end position="51"/>
    </location>
</feature>
<evidence type="ECO:0000313" key="3">
    <source>
        <dbReference type="Proteomes" id="UP000026961"/>
    </source>
</evidence>
<reference evidence="2" key="2">
    <citation type="submission" date="2018-05" db="EMBL/GenBank/DDBJ databases">
        <title>OgluRS3 (Oryza glumaepatula Reference Sequence Version 3).</title>
        <authorList>
            <person name="Zhang J."/>
            <person name="Kudrna D."/>
            <person name="Lee S."/>
            <person name="Talag J."/>
            <person name="Welchert J."/>
            <person name="Wing R.A."/>
        </authorList>
    </citation>
    <scope>NUCLEOTIDE SEQUENCE [LARGE SCALE GENOMIC DNA]</scope>
</reference>
<dbReference type="Proteomes" id="UP000026961">
    <property type="component" value="Chromosome 2"/>
</dbReference>
<accession>A0A0D9YQJ1</accession>
<reference evidence="2" key="1">
    <citation type="submission" date="2015-04" db="UniProtKB">
        <authorList>
            <consortium name="EnsemblPlants"/>
        </authorList>
    </citation>
    <scope>IDENTIFICATION</scope>
</reference>
<protein>
    <submittedName>
        <fullName evidence="2">Uncharacterized protein</fullName>
    </submittedName>
</protein>
<name>A0A0D9YQJ1_9ORYZ</name>
<dbReference type="HOGENOM" id="CLU_197831_0_0_1"/>
<sequence>MALTLCYLFVFRPIFKFMTLFMFHYSGCSVYIIQEPCVAMGVQFGSLFIILEKR</sequence>
<keyword evidence="1" id="KW-0472">Membrane</keyword>
<feature type="transmembrane region" description="Helical" evidence="1">
    <location>
        <begin position="7"/>
        <end position="25"/>
    </location>
</feature>
<dbReference type="Gramene" id="OGLUM02G12320.1">
    <property type="protein sequence ID" value="OGLUM02G12320.1"/>
    <property type="gene ID" value="OGLUM02G12320"/>
</dbReference>
<keyword evidence="1" id="KW-0812">Transmembrane</keyword>
<keyword evidence="1" id="KW-1133">Transmembrane helix</keyword>
<keyword evidence="3" id="KW-1185">Reference proteome</keyword>
<evidence type="ECO:0000313" key="2">
    <source>
        <dbReference type="EnsemblPlants" id="OGLUM02G12320.1"/>
    </source>
</evidence>
<dbReference type="EnsemblPlants" id="OGLUM02G12320.1">
    <property type="protein sequence ID" value="OGLUM02G12320.1"/>
    <property type="gene ID" value="OGLUM02G12320"/>
</dbReference>
<dbReference type="AlphaFoldDB" id="A0A0D9YQJ1"/>
<evidence type="ECO:0000256" key="1">
    <source>
        <dbReference type="SAM" id="Phobius"/>
    </source>
</evidence>
<organism evidence="2">
    <name type="scientific">Oryza glumipatula</name>
    <dbReference type="NCBI Taxonomy" id="40148"/>
    <lineage>
        <taxon>Eukaryota</taxon>
        <taxon>Viridiplantae</taxon>
        <taxon>Streptophyta</taxon>
        <taxon>Embryophyta</taxon>
        <taxon>Tracheophyta</taxon>
        <taxon>Spermatophyta</taxon>
        <taxon>Magnoliopsida</taxon>
        <taxon>Liliopsida</taxon>
        <taxon>Poales</taxon>
        <taxon>Poaceae</taxon>
        <taxon>BOP clade</taxon>
        <taxon>Oryzoideae</taxon>
        <taxon>Oryzeae</taxon>
        <taxon>Oryzinae</taxon>
        <taxon>Oryza</taxon>
    </lineage>
</organism>